<keyword evidence="9" id="KW-0408">Iron</keyword>
<evidence type="ECO:0000256" key="6">
    <source>
        <dbReference type="ARBA" id="ARBA00022723"/>
    </source>
</evidence>
<sequence>MSDTDDNNPDQLLSSSAANDWHSKRPLLMEYESNARMDGFGIGNVANFMGGFILSQVLGLFVIVLVSVWISKYLGGIGFATNSQLFNFHPLLMTLGMVFLFGDAILVYRVLRNERKKILKILHAVLNGSALVLALLGSWAVYRFHYNMNIPNLYSLHSWIGGLTMVLFTGQFAIGFVSFLIPGLAPTYRRLILPYHVYIGLTLFVMVGATALLGITEKAIFSLSGKDGAPNYSDLTGATFVINMLGISVLLFVAVIVYLVTNNQFKRRPLPEEQALQLQNEETSSLN</sequence>
<dbReference type="Pfam" id="PF03188">
    <property type="entry name" value="Cytochrom_B561"/>
    <property type="match status" value="1"/>
</dbReference>
<evidence type="ECO:0000256" key="5">
    <source>
        <dbReference type="ARBA" id="ARBA00022692"/>
    </source>
</evidence>
<feature type="transmembrane region" description="Helical" evidence="11">
    <location>
        <begin position="235"/>
        <end position="260"/>
    </location>
</feature>
<feature type="transmembrane region" description="Helical" evidence="11">
    <location>
        <begin position="90"/>
        <end position="111"/>
    </location>
</feature>
<gene>
    <name evidence="13" type="ORF">OSB1V03_LOCUS1975</name>
</gene>
<reference evidence="13" key="1">
    <citation type="submission" date="2020-11" db="EMBL/GenBank/DDBJ databases">
        <authorList>
            <person name="Tran Van P."/>
        </authorList>
    </citation>
    <scope>NUCLEOTIDE SEQUENCE</scope>
</reference>
<evidence type="ECO:0000256" key="10">
    <source>
        <dbReference type="ARBA" id="ARBA00023136"/>
    </source>
</evidence>
<accession>A0A7R9PUT5</accession>
<dbReference type="OrthoDB" id="907479at2759"/>
<keyword evidence="7" id="KW-0249">Electron transport</keyword>
<keyword evidence="3" id="KW-0813">Transport</keyword>
<keyword evidence="4" id="KW-0349">Heme</keyword>
<proteinExistence type="predicted"/>
<evidence type="ECO:0000256" key="8">
    <source>
        <dbReference type="ARBA" id="ARBA00022989"/>
    </source>
</evidence>
<keyword evidence="6" id="KW-0479">Metal-binding</keyword>
<dbReference type="EMBL" id="OC855211">
    <property type="protein sequence ID" value="CAD7621504.1"/>
    <property type="molecule type" value="Genomic_DNA"/>
</dbReference>
<comment type="cofactor">
    <cofactor evidence="1">
        <name>heme b</name>
        <dbReference type="ChEBI" id="CHEBI:60344"/>
    </cofactor>
</comment>
<evidence type="ECO:0000256" key="11">
    <source>
        <dbReference type="SAM" id="Phobius"/>
    </source>
</evidence>
<keyword evidence="10 11" id="KW-0472">Membrane</keyword>
<dbReference type="SMART" id="SM00665">
    <property type="entry name" value="B561"/>
    <property type="match status" value="1"/>
</dbReference>
<dbReference type="EMBL" id="CAJPIZ010000636">
    <property type="protein sequence ID" value="CAG2101934.1"/>
    <property type="molecule type" value="Genomic_DNA"/>
</dbReference>
<protein>
    <recommendedName>
        <fullName evidence="12">Cytochrome b561 domain-containing protein</fullName>
    </recommendedName>
</protein>
<feature type="transmembrane region" description="Helical" evidence="11">
    <location>
        <begin position="118"/>
        <end position="139"/>
    </location>
</feature>
<dbReference type="GO" id="GO:0016491">
    <property type="term" value="F:oxidoreductase activity"/>
    <property type="evidence" value="ECO:0007669"/>
    <property type="project" value="InterPro"/>
</dbReference>
<dbReference type="InterPro" id="IPR006593">
    <property type="entry name" value="Cyt_b561/ferric_Rdtase_TM"/>
</dbReference>
<dbReference type="PANTHER" id="PTHR10106">
    <property type="entry name" value="CYTOCHROME B561-RELATED"/>
    <property type="match status" value="1"/>
</dbReference>
<dbReference type="Gene3D" id="1.20.120.1770">
    <property type="match status" value="1"/>
</dbReference>
<feature type="domain" description="Cytochrome b561" evidence="12">
    <location>
        <begin position="54"/>
        <end position="261"/>
    </location>
</feature>
<keyword evidence="5 11" id="KW-0812">Transmembrane</keyword>
<evidence type="ECO:0000256" key="7">
    <source>
        <dbReference type="ARBA" id="ARBA00022982"/>
    </source>
</evidence>
<evidence type="ECO:0000256" key="2">
    <source>
        <dbReference type="ARBA" id="ARBA00004141"/>
    </source>
</evidence>
<evidence type="ECO:0000256" key="9">
    <source>
        <dbReference type="ARBA" id="ARBA00023004"/>
    </source>
</evidence>
<evidence type="ECO:0000313" key="14">
    <source>
        <dbReference type="Proteomes" id="UP000759131"/>
    </source>
</evidence>
<dbReference type="FunFam" id="1.20.120.1770:FF:000001">
    <property type="entry name" value="Cytochrome b reductase 1"/>
    <property type="match status" value="1"/>
</dbReference>
<dbReference type="GO" id="GO:0016020">
    <property type="term" value="C:membrane"/>
    <property type="evidence" value="ECO:0007669"/>
    <property type="project" value="UniProtKB-SubCell"/>
</dbReference>
<dbReference type="InterPro" id="IPR043205">
    <property type="entry name" value="CYB561/CYBRD1-like"/>
</dbReference>
<organism evidence="13">
    <name type="scientific">Medioppia subpectinata</name>
    <dbReference type="NCBI Taxonomy" id="1979941"/>
    <lineage>
        <taxon>Eukaryota</taxon>
        <taxon>Metazoa</taxon>
        <taxon>Ecdysozoa</taxon>
        <taxon>Arthropoda</taxon>
        <taxon>Chelicerata</taxon>
        <taxon>Arachnida</taxon>
        <taxon>Acari</taxon>
        <taxon>Acariformes</taxon>
        <taxon>Sarcoptiformes</taxon>
        <taxon>Oribatida</taxon>
        <taxon>Brachypylina</taxon>
        <taxon>Oppioidea</taxon>
        <taxon>Oppiidae</taxon>
        <taxon>Medioppia</taxon>
    </lineage>
</organism>
<keyword evidence="14" id="KW-1185">Reference proteome</keyword>
<dbReference type="PROSITE" id="PS50939">
    <property type="entry name" value="CYTOCHROME_B561"/>
    <property type="match status" value="1"/>
</dbReference>
<evidence type="ECO:0000259" key="12">
    <source>
        <dbReference type="PROSITE" id="PS50939"/>
    </source>
</evidence>
<feature type="transmembrane region" description="Helical" evidence="11">
    <location>
        <begin position="193"/>
        <end position="215"/>
    </location>
</feature>
<name>A0A7R9PUT5_9ACAR</name>
<evidence type="ECO:0000256" key="3">
    <source>
        <dbReference type="ARBA" id="ARBA00022448"/>
    </source>
</evidence>
<feature type="transmembrane region" description="Helical" evidence="11">
    <location>
        <begin position="45"/>
        <end position="70"/>
    </location>
</feature>
<feature type="transmembrane region" description="Helical" evidence="11">
    <location>
        <begin position="159"/>
        <end position="181"/>
    </location>
</feature>
<evidence type="ECO:0000313" key="13">
    <source>
        <dbReference type="EMBL" id="CAD7621504.1"/>
    </source>
</evidence>
<evidence type="ECO:0000256" key="4">
    <source>
        <dbReference type="ARBA" id="ARBA00022617"/>
    </source>
</evidence>
<dbReference type="GO" id="GO:0046872">
    <property type="term" value="F:metal ion binding"/>
    <property type="evidence" value="ECO:0007669"/>
    <property type="project" value="UniProtKB-KW"/>
</dbReference>
<evidence type="ECO:0000256" key="1">
    <source>
        <dbReference type="ARBA" id="ARBA00001970"/>
    </source>
</evidence>
<comment type="subcellular location">
    <subcellularLocation>
        <location evidence="2">Membrane</location>
        <topology evidence="2">Multi-pass membrane protein</topology>
    </subcellularLocation>
</comment>
<dbReference type="Proteomes" id="UP000759131">
    <property type="component" value="Unassembled WGS sequence"/>
</dbReference>
<keyword evidence="8 11" id="KW-1133">Transmembrane helix</keyword>
<dbReference type="AlphaFoldDB" id="A0A7R9PUT5"/>
<dbReference type="PANTHER" id="PTHR10106:SF0">
    <property type="entry name" value="LD36721P"/>
    <property type="match status" value="1"/>
</dbReference>